<keyword evidence="3" id="KW-1185">Reference proteome</keyword>
<dbReference type="EMBL" id="AZCX01000003">
    <property type="protein sequence ID" value="KRK48482.1"/>
    <property type="molecule type" value="Genomic_DNA"/>
</dbReference>
<evidence type="ECO:0000313" key="2">
    <source>
        <dbReference type="EMBL" id="KRK48482.1"/>
    </source>
</evidence>
<dbReference type="STRING" id="1302272.FC96_GL001589"/>
<dbReference type="Proteomes" id="UP000050911">
    <property type="component" value="Unassembled WGS sequence"/>
</dbReference>
<dbReference type="PATRIC" id="fig|1302272.5.peg.1606"/>
<dbReference type="InterPro" id="IPR000182">
    <property type="entry name" value="GNAT_dom"/>
</dbReference>
<dbReference type="GO" id="GO:0016747">
    <property type="term" value="F:acyltransferase activity, transferring groups other than amino-acyl groups"/>
    <property type="evidence" value="ECO:0007669"/>
    <property type="project" value="InterPro"/>
</dbReference>
<dbReference type="AlphaFoldDB" id="A0A0R1HYA5"/>
<dbReference type="InterPro" id="IPR016181">
    <property type="entry name" value="Acyl_CoA_acyltransferase"/>
</dbReference>
<dbReference type="Gene3D" id="3.40.630.30">
    <property type="match status" value="1"/>
</dbReference>
<evidence type="ECO:0000313" key="3">
    <source>
        <dbReference type="Proteomes" id="UP000050911"/>
    </source>
</evidence>
<dbReference type="PROSITE" id="PS51186">
    <property type="entry name" value="GNAT"/>
    <property type="match status" value="1"/>
</dbReference>
<dbReference type="OrthoDB" id="9127144at2"/>
<dbReference type="CDD" id="cd04301">
    <property type="entry name" value="NAT_SF"/>
    <property type="match status" value="1"/>
</dbReference>
<gene>
    <name evidence="2" type="ORF">FC96_GL001589</name>
</gene>
<comment type="caution">
    <text evidence="2">The sequence shown here is derived from an EMBL/GenBank/DDBJ whole genome shotgun (WGS) entry which is preliminary data.</text>
</comment>
<evidence type="ECO:0000259" key="1">
    <source>
        <dbReference type="PROSITE" id="PS51186"/>
    </source>
</evidence>
<organism evidence="2 3">
    <name type="scientific">Secundilactobacillus kimchicus JCM 15530</name>
    <dbReference type="NCBI Taxonomy" id="1302272"/>
    <lineage>
        <taxon>Bacteria</taxon>
        <taxon>Bacillati</taxon>
        <taxon>Bacillota</taxon>
        <taxon>Bacilli</taxon>
        <taxon>Lactobacillales</taxon>
        <taxon>Lactobacillaceae</taxon>
        <taxon>Secundilactobacillus</taxon>
    </lineage>
</organism>
<dbReference type="RefSeq" id="WP_056942304.1">
    <property type="nucleotide sequence ID" value="NZ_AZCX01000003.1"/>
</dbReference>
<name>A0A0R1HYA5_9LACO</name>
<dbReference type="SUPFAM" id="SSF55729">
    <property type="entry name" value="Acyl-CoA N-acyltransferases (Nat)"/>
    <property type="match status" value="1"/>
</dbReference>
<feature type="domain" description="N-acetyltransferase" evidence="1">
    <location>
        <begin position="3"/>
        <end position="153"/>
    </location>
</feature>
<sequence length="180" mass="20895">MTLTIKRVVGLSDANAQVKALYKRAFPKEERIPYSWLKSLAHRAIVDFLAYYDDHQFVGFTYTITHHDVSYLFFLAVNDQVRSKGYGSQILQELDHQHPLNRIILMVEPLDSTAINSHQREARLAFYTKNGFHRTGITTVEQGVTYDMLSKRGNVTAMEYRQLIKSFTGWLFPFFKPTVK</sequence>
<proteinExistence type="predicted"/>
<protein>
    <recommendedName>
        <fullName evidence="1">N-acetyltransferase domain-containing protein</fullName>
    </recommendedName>
</protein>
<reference evidence="2 3" key="1">
    <citation type="journal article" date="2015" name="Genome Announc.">
        <title>Expanding the biotechnology potential of lactobacilli through comparative genomics of 213 strains and associated genera.</title>
        <authorList>
            <person name="Sun Z."/>
            <person name="Harris H.M."/>
            <person name="McCann A."/>
            <person name="Guo C."/>
            <person name="Argimon S."/>
            <person name="Zhang W."/>
            <person name="Yang X."/>
            <person name="Jeffery I.B."/>
            <person name="Cooney J.C."/>
            <person name="Kagawa T.F."/>
            <person name="Liu W."/>
            <person name="Song Y."/>
            <person name="Salvetti E."/>
            <person name="Wrobel A."/>
            <person name="Rasinkangas P."/>
            <person name="Parkhill J."/>
            <person name="Rea M.C."/>
            <person name="O'Sullivan O."/>
            <person name="Ritari J."/>
            <person name="Douillard F.P."/>
            <person name="Paul Ross R."/>
            <person name="Yang R."/>
            <person name="Briner A.E."/>
            <person name="Felis G.E."/>
            <person name="de Vos W.M."/>
            <person name="Barrangou R."/>
            <person name="Klaenhammer T.R."/>
            <person name="Caufield P.W."/>
            <person name="Cui Y."/>
            <person name="Zhang H."/>
            <person name="O'Toole P.W."/>
        </authorList>
    </citation>
    <scope>NUCLEOTIDE SEQUENCE [LARGE SCALE GENOMIC DNA]</scope>
    <source>
        <strain evidence="2 3">JCM 15530</strain>
    </source>
</reference>
<accession>A0A0R1HYA5</accession>
<dbReference type="Pfam" id="PF13508">
    <property type="entry name" value="Acetyltransf_7"/>
    <property type="match status" value="1"/>
</dbReference>